<dbReference type="PANTHER" id="PTHR23079:SF55">
    <property type="entry name" value="RNA-DIRECTED RNA POLYMERASE"/>
    <property type="match status" value="1"/>
</dbReference>
<dbReference type="GO" id="GO:0003968">
    <property type="term" value="F:RNA-directed RNA polymerase activity"/>
    <property type="evidence" value="ECO:0007669"/>
    <property type="project" value="UniProtKB-KW"/>
</dbReference>
<reference evidence="4 5" key="1">
    <citation type="submission" date="2016-05" db="EMBL/GenBank/DDBJ databases">
        <title>A degradative enzymes factory behind the ericoid mycorrhizal symbiosis.</title>
        <authorList>
            <consortium name="DOE Joint Genome Institute"/>
            <person name="Martino E."/>
            <person name="Morin E."/>
            <person name="Grelet G."/>
            <person name="Kuo A."/>
            <person name="Kohler A."/>
            <person name="Daghino S."/>
            <person name="Barry K."/>
            <person name="Choi C."/>
            <person name="Cichocki N."/>
            <person name="Clum A."/>
            <person name="Copeland A."/>
            <person name="Hainaut M."/>
            <person name="Haridas S."/>
            <person name="Labutti K."/>
            <person name="Lindquist E."/>
            <person name="Lipzen A."/>
            <person name="Khouja H.-R."/>
            <person name="Murat C."/>
            <person name="Ohm R."/>
            <person name="Olson A."/>
            <person name="Spatafora J."/>
            <person name="Veneault-Fourrey C."/>
            <person name="Henrissat B."/>
            <person name="Grigoriev I."/>
            <person name="Martin F."/>
            <person name="Perotto S."/>
        </authorList>
    </citation>
    <scope>NUCLEOTIDE SEQUENCE [LARGE SCALE GENOMIC DNA]</scope>
    <source>
        <strain evidence="4 5">UAMH 7357</strain>
    </source>
</reference>
<dbReference type="EMBL" id="KZ613522">
    <property type="protein sequence ID" value="PMD14361.1"/>
    <property type="molecule type" value="Genomic_DNA"/>
</dbReference>
<name>A0A2J6PJZ0_9HELO</name>
<keyword evidence="1" id="KW-0696">RNA-directed RNA polymerase</keyword>
<evidence type="ECO:0000259" key="3">
    <source>
        <dbReference type="Pfam" id="PF05183"/>
    </source>
</evidence>
<dbReference type="GO" id="GO:0003723">
    <property type="term" value="F:RNA binding"/>
    <property type="evidence" value="ECO:0007669"/>
    <property type="project" value="UniProtKB-KW"/>
</dbReference>
<sequence length="1498" mass="169976">MDRTRPQYGRGIDHSLRASTLRRTITLPPALNNKPSFDWQKWDEVVIRVRGLLDSETTYTLWKNFKSRGTITFIELYENRSGPRNGSREITAKIKFSPPPRDPFWLVGKPPGKYTMINGDIRYVVAVSLSDDRRHGLRIQSPIRRHIFYEPKMKLFAGALHFGLMVDPQSMMPMHSVSPLQEPLTFVVDLLRNRIIASFNVHFQDPRINGATDYISKSDIGEFNRINRYMFQIPFGQLEKIQRMELTPNVFALVISLDSPPQYCRKREDETAGHAKGNLIWSEFDTWYRQTDLVYDPYRLQTAKVTLHKERPVIDIGRWTTYFFEFKRNQHIDALYDNMKQALRDFNIEIVTVSTLTKIPPKAADLWSLIDPGLSNPGSGELKHLGGSEPAMSLPFEVRYQLEVCISREIINEHNITKDFVKKLAEIAAQDSAQARHILEYVAGQEKRIYEPMSIFEDVEAVRFSSKTDIPHYCAYSRKATITPSTIYFSTPTVETTNRVLRHYARENKDGRFLRVQFTDELFEGRINACADKQRNDELFTRVYRTLFNGIQIGDRHYEFLAFGNSQFRENGAYFFCPTDHLTCDDIRHWMGNFSDIKVIAKYAARLGQCFSTTRAINGLSKPDIVKIPDVFLSQKKEYCSTDGVGKISPFLAQMIAAELGIRSNAAPSAFQFRLGGCKGILTVWPEAKDKEVHIRKSQQKFTATYNGLEIIRCSRFSCATLNRQTITILSSLGVEDEVFLKMLTEQLENYQSAMSNDDLAISLLLRYIDDNQMTINIATMIRNGFMAERDPFVMSLLHLWRAWSIKLLKEKAKIIVENGAFVLGCVDETGTLRGYTKPTVAPGEQFTKDELPQIFLQVPDKTDPNRYNVIQGICLVGRNPSLHPGDLRVVEAVEVEALHHLRDVVVFPLKGERDIPSMCSGGDLDGDDYFVIWDKDLRPPEWNCEPMNYSAPPAKEHNRPVEVTDLMKFFVRYMKNDSLPTIAHAHLAQSDYLEGSVKDPKCLELAALHSKAVDYVKTGEPAEMPKRLRPGKWPHFMEKRHKPKDAQYHSNKILGQLYDKVETVNFKPQYEEPFDKRILRAYALDDATLKSARQLKTQYDDAMKRICNQQEVRTEFEIWSTFVLSKPRVGSDYKLQEEIGRISESLKDHWRSVCIEKAGGKNFSVLGPFVAAMYKVTKEEIDIALAECRTMKIVAGREVPKRKMEPKSMPLMSFPWLFEKELGRIATGIDASEDLEDLGLTTLTVGELGLTQKSRGGGLVDIDDFIQQEDGVIVHRGEELDLFRQDIDSDSLSDDGNLDVRESHDFVTGESGELVLATEFQFESPVPEHLRSGTGVEDVVPRTILDGFDDPRERRTYESGGLRPSYFNNWRRSPSPMGNHTNTRNAPSEGSAPVTPTSSSAAGLSTIEQECLQDVEEGIVQQNIKESPLEKLAKMVDQPTSSNAVNAAGDLVVEEVVSVGIKQSTLSSPANLVVESTSQAGGSEEGALEKLARIMGS</sequence>
<organism evidence="4 5">
    <name type="scientific">Hyaloscypha hepaticicola</name>
    <dbReference type="NCBI Taxonomy" id="2082293"/>
    <lineage>
        <taxon>Eukaryota</taxon>
        <taxon>Fungi</taxon>
        <taxon>Dikarya</taxon>
        <taxon>Ascomycota</taxon>
        <taxon>Pezizomycotina</taxon>
        <taxon>Leotiomycetes</taxon>
        <taxon>Helotiales</taxon>
        <taxon>Hyaloscyphaceae</taxon>
        <taxon>Hyaloscypha</taxon>
    </lineage>
</organism>
<evidence type="ECO:0000313" key="5">
    <source>
        <dbReference type="Proteomes" id="UP000235672"/>
    </source>
</evidence>
<protein>
    <recommendedName>
        <fullName evidence="1">RNA-dependent RNA polymerase</fullName>
        <ecNumber evidence="1">2.7.7.48</ecNumber>
    </recommendedName>
</protein>
<dbReference type="PANTHER" id="PTHR23079">
    <property type="entry name" value="RNA-DEPENDENT RNA POLYMERASE"/>
    <property type="match status" value="1"/>
</dbReference>
<evidence type="ECO:0000256" key="2">
    <source>
        <dbReference type="SAM" id="MobiDB-lite"/>
    </source>
</evidence>
<evidence type="ECO:0000256" key="1">
    <source>
        <dbReference type="RuleBase" id="RU363098"/>
    </source>
</evidence>
<keyword evidence="5" id="KW-1185">Reference proteome</keyword>
<dbReference type="InterPro" id="IPR007855">
    <property type="entry name" value="RDRP"/>
</dbReference>
<keyword evidence="1" id="KW-0694">RNA-binding</keyword>
<comment type="similarity">
    <text evidence="1">Belongs to the RdRP family.</text>
</comment>
<dbReference type="EC" id="2.7.7.48" evidence="1"/>
<feature type="domain" description="RDRP core" evidence="3">
    <location>
        <begin position="482"/>
        <end position="1062"/>
    </location>
</feature>
<dbReference type="GO" id="GO:0031380">
    <property type="term" value="C:nuclear RNA-directed RNA polymerase complex"/>
    <property type="evidence" value="ECO:0007669"/>
    <property type="project" value="TreeGrafter"/>
</dbReference>
<feature type="compositionally biased region" description="Polar residues" evidence="2">
    <location>
        <begin position="1368"/>
        <end position="1389"/>
    </location>
</feature>
<dbReference type="OrthoDB" id="6513042at2759"/>
<comment type="catalytic activity">
    <reaction evidence="1">
        <text>RNA(n) + a ribonucleoside 5'-triphosphate = RNA(n+1) + diphosphate</text>
        <dbReference type="Rhea" id="RHEA:21248"/>
        <dbReference type="Rhea" id="RHEA-COMP:14527"/>
        <dbReference type="Rhea" id="RHEA-COMP:17342"/>
        <dbReference type="ChEBI" id="CHEBI:33019"/>
        <dbReference type="ChEBI" id="CHEBI:61557"/>
        <dbReference type="ChEBI" id="CHEBI:140395"/>
        <dbReference type="EC" id="2.7.7.48"/>
    </reaction>
</comment>
<dbReference type="InterPro" id="IPR057596">
    <property type="entry name" value="RDRP_core"/>
</dbReference>
<dbReference type="GO" id="GO:0030422">
    <property type="term" value="P:siRNA processing"/>
    <property type="evidence" value="ECO:0007669"/>
    <property type="project" value="TreeGrafter"/>
</dbReference>
<keyword evidence="1" id="KW-0808">Transferase</keyword>
<accession>A0A2J6PJZ0</accession>
<gene>
    <name evidence="4" type="ORF">NA56DRAFT_754835</name>
</gene>
<dbReference type="Pfam" id="PF05183">
    <property type="entry name" value="RdRP"/>
    <property type="match status" value="1"/>
</dbReference>
<dbReference type="STRING" id="1745343.A0A2J6PJZ0"/>
<feature type="region of interest" description="Disordered" evidence="2">
    <location>
        <begin position="1368"/>
        <end position="1403"/>
    </location>
</feature>
<proteinExistence type="inferred from homology"/>
<keyword evidence="1" id="KW-0548">Nucleotidyltransferase</keyword>
<dbReference type="Proteomes" id="UP000235672">
    <property type="component" value="Unassembled WGS sequence"/>
</dbReference>
<feature type="compositionally biased region" description="Low complexity" evidence="2">
    <location>
        <begin position="1392"/>
        <end position="1403"/>
    </location>
</feature>
<evidence type="ECO:0000313" key="4">
    <source>
        <dbReference type="EMBL" id="PMD14361.1"/>
    </source>
</evidence>